<dbReference type="Proteomes" id="UP001497512">
    <property type="component" value="Chromosome 6"/>
</dbReference>
<proteinExistence type="predicted"/>
<evidence type="ECO:0000313" key="2">
    <source>
        <dbReference type="Proteomes" id="UP001497512"/>
    </source>
</evidence>
<name>A0ABP0UU80_9BRYO</name>
<feature type="non-terminal residue" evidence="1">
    <location>
        <position position="1"/>
    </location>
</feature>
<organism evidence="1 2">
    <name type="scientific">Sphagnum troendelagicum</name>
    <dbReference type="NCBI Taxonomy" id="128251"/>
    <lineage>
        <taxon>Eukaryota</taxon>
        <taxon>Viridiplantae</taxon>
        <taxon>Streptophyta</taxon>
        <taxon>Embryophyta</taxon>
        <taxon>Bryophyta</taxon>
        <taxon>Sphagnophytina</taxon>
        <taxon>Sphagnopsida</taxon>
        <taxon>Sphagnales</taxon>
        <taxon>Sphagnaceae</taxon>
        <taxon>Sphagnum</taxon>
    </lineage>
</organism>
<evidence type="ECO:0000313" key="1">
    <source>
        <dbReference type="EMBL" id="CAK9230247.1"/>
    </source>
</evidence>
<accession>A0ABP0UU80</accession>
<feature type="non-terminal residue" evidence="1">
    <location>
        <position position="57"/>
    </location>
</feature>
<sequence length="57" mass="6464">GYCVRGNVCDRDSIAMSLQGCNASTRVLPHFHIQPLLCTCTHFPVLIRLRIFHTHVD</sequence>
<dbReference type="EMBL" id="OZ019898">
    <property type="protein sequence ID" value="CAK9230247.1"/>
    <property type="molecule type" value="Genomic_DNA"/>
</dbReference>
<reference evidence="1" key="1">
    <citation type="submission" date="2024-02" db="EMBL/GenBank/DDBJ databases">
        <authorList>
            <consortium name="ELIXIR-Norway"/>
            <consortium name="Elixir Norway"/>
        </authorList>
    </citation>
    <scope>NUCLEOTIDE SEQUENCE</scope>
</reference>
<protein>
    <submittedName>
        <fullName evidence="1">Uncharacterized protein</fullName>
    </submittedName>
</protein>
<keyword evidence="2" id="KW-1185">Reference proteome</keyword>
<gene>
    <name evidence="1" type="ORF">CSSPTR1EN2_LOCUS20137</name>
</gene>